<evidence type="ECO:0000313" key="20">
    <source>
        <dbReference type="Proteomes" id="UP000292118"/>
    </source>
</evidence>
<evidence type="ECO:0000256" key="10">
    <source>
        <dbReference type="ARBA" id="ARBA00022857"/>
    </source>
</evidence>
<reference evidence="19 20" key="1">
    <citation type="submission" date="2019-01" db="EMBL/GenBank/DDBJ databases">
        <title>Genome sequencing of strain FW10M-9.</title>
        <authorList>
            <person name="Heo J."/>
            <person name="Kim S.-J."/>
            <person name="Kim J.-S."/>
            <person name="Hong S.-B."/>
            <person name="Kwon S.-W."/>
        </authorList>
    </citation>
    <scope>NUCLEOTIDE SEQUENCE [LARGE SCALE GENOMIC DNA]</scope>
    <source>
        <strain evidence="19 20">FW10M-9</strain>
    </source>
</reference>
<feature type="domain" description="FAD-binding PCMH-type" evidence="18">
    <location>
        <begin position="18"/>
        <end position="206"/>
    </location>
</feature>
<dbReference type="UniPathway" id="UPA00219"/>
<dbReference type="InterPro" id="IPR011601">
    <property type="entry name" value="MurB_C"/>
</dbReference>
<dbReference type="NCBIfam" id="NF010478">
    <property type="entry name" value="PRK13903.1"/>
    <property type="match status" value="1"/>
</dbReference>
<evidence type="ECO:0000256" key="11">
    <source>
        <dbReference type="ARBA" id="ARBA00022960"/>
    </source>
</evidence>
<evidence type="ECO:0000256" key="2">
    <source>
        <dbReference type="ARBA" id="ARBA00003921"/>
    </source>
</evidence>
<evidence type="ECO:0000259" key="18">
    <source>
        <dbReference type="PROSITE" id="PS51387"/>
    </source>
</evidence>
<evidence type="ECO:0000256" key="5">
    <source>
        <dbReference type="ARBA" id="ARBA00010485"/>
    </source>
</evidence>
<evidence type="ECO:0000256" key="3">
    <source>
        <dbReference type="ARBA" id="ARBA00004496"/>
    </source>
</evidence>
<keyword evidence="15 17" id="KW-0961">Cell wall biogenesis/degradation</keyword>
<dbReference type="PANTHER" id="PTHR21071:SF4">
    <property type="entry name" value="UDP-N-ACETYLENOLPYRUVOYLGLUCOSAMINE REDUCTASE"/>
    <property type="match status" value="1"/>
</dbReference>
<evidence type="ECO:0000256" key="15">
    <source>
        <dbReference type="ARBA" id="ARBA00023316"/>
    </source>
</evidence>
<dbReference type="GO" id="GO:0008360">
    <property type="term" value="P:regulation of cell shape"/>
    <property type="evidence" value="ECO:0007669"/>
    <property type="project" value="UniProtKB-KW"/>
</dbReference>
<dbReference type="GO" id="GO:0071949">
    <property type="term" value="F:FAD binding"/>
    <property type="evidence" value="ECO:0007669"/>
    <property type="project" value="InterPro"/>
</dbReference>
<dbReference type="AlphaFoldDB" id="A0A4P6FHE9"/>
<evidence type="ECO:0000313" key="19">
    <source>
        <dbReference type="EMBL" id="QAY70058.1"/>
    </source>
</evidence>
<dbReference type="HAMAP" id="MF_00037">
    <property type="entry name" value="MurB"/>
    <property type="match status" value="1"/>
</dbReference>
<comment type="catalytic activity">
    <reaction evidence="16 17">
        <text>UDP-N-acetyl-alpha-D-muramate + NADP(+) = UDP-N-acetyl-3-O-(1-carboxyvinyl)-alpha-D-glucosamine + NADPH + H(+)</text>
        <dbReference type="Rhea" id="RHEA:12248"/>
        <dbReference type="ChEBI" id="CHEBI:15378"/>
        <dbReference type="ChEBI" id="CHEBI:57783"/>
        <dbReference type="ChEBI" id="CHEBI:58349"/>
        <dbReference type="ChEBI" id="CHEBI:68483"/>
        <dbReference type="ChEBI" id="CHEBI:70757"/>
        <dbReference type="EC" id="1.3.1.98"/>
    </reaction>
</comment>
<dbReference type="GO" id="GO:0009252">
    <property type="term" value="P:peptidoglycan biosynthetic process"/>
    <property type="evidence" value="ECO:0007669"/>
    <property type="project" value="UniProtKB-UniRule"/>
</dbReference>
<keyword evidence="20" id="KW-1185">Reference proteome</keyword>
<dbReference type="Pfam" id="PF02873">
    <property type="entry name" value="MurB_C"/>
    <property type="match status" value="1"/>
</dbReference>
<comment type="pathway">
    <text evidence="4 17">Cell wall biogenesis; peptidoglycan biosynthesis.</text>
</comment>
<evidence type="ECO:0000256" key="17">
    <source>
        <dbReference type="HAMAP-Rule" id="MF_00037"/>
    </source>
</evidence>
<dbReference type="InterPro" id="IPR036635">
    <property type="entry name" value="MurB_C_sf"/>
</dbReference>
<gene>
    <name evidence="17" type="primary">murB</name>
    <name evidence="19" type="ORF">ET471_08440</name>
</gene>
<feature type="active site" evidence="17">
    <location>
        <position position="167"/>
    </location>
</feature>
<dbReference type="GO" id="GO:0051301">
    <property type="term" value="P:cell division"/>
    <property type="evidence" value="ECO:0007669"/>
    <property type="project" value="UniProtKB-KW"/>
</dbReference>
<keyword evidence="12 17" id="KW-0573">Peptidoglycan synthesis</keyword>
<keyword evidence="10 17" id="KW-0521">NADP</keyword>
<dbReference type="GO" id="GO:0071555">
    <property type="term" value="P:cell wall organization"/>
    <property type="evidence" value="ECO:0007669"/>
    <property type="project" value="UniProtKB-KW"/>
</dbReference>
<dbReference type="PANTHER" id="PTHR21071">
    <property type="entry name" value="UDP-N-ACETYLENOLPYRUVOYLGLUCOSAMINE REDUCTASE"/>
    <property type="match status" value="1"/>
</dbReference>
<name>A0A4P6FHE9_9MICO</name>
<dbReference type="InterPro" id="IPR016167">
    <property type="entry name" value="FAD-bd_PCMH_sub1"/>
</dbReference>
<dbReference type="InterPro" id="IPR016166">
    <property type="entry name" value="FAD-bd_PCMH"/>
</dbReference>
<dbReference type="InterPro" id="IPR036318">
    <property type="entry name" value="FAD-bd_PCMH-like_sf"/>
</dbReference>
<keyword evidence="7 17" id="KW-0132">Cell division</keyword>
<evidence type="ECO:0000256" key="4">
    <source>
        <dbReference type="ARBA" id="ARBA00004752"/>
    </source>
</evidence>
<evidence type="ECO:0000256" key="8">
    <source>
        <dbReference type="ARBA" id="ARBA00022630"/>
    </source>
</evidence>
<organism evidence="19 20">
    <name type="scientific">Xylanimonas protaetiae</name>
    <dbReference type="NCBI Taxonomy" id="2509457"/>
    <lineage>
        <taxon>Bacteria</taxon>
        <taxon>Bacillati</taxon>
        <taxon>Actinomycetota</taxon>
        <taxon>Actinomycetes</taxon>
        <taxon>Micrococcales</taxon>
        <taxon>Promicromonosporaceae</taxon>
        <taxon>Xylanimonas</taxon>
    </lineage>
</organism>
<feature type="active site" evidence="17">
    <location>
        <position position="382"/>
    </location>
</feature>
<keyword evidence="13 17" id="KW-0560">Oxidoreductase</keyword>
<dbReference type="EMBL" id="CP035493">
    <property type="protein sequence ID" value="QAY70058.1"/>
    <property type="molecule type" value="Genomic_DNA"/>
</dbReference>
<comment type="cofactor">
    <cofactor evidence="1 17">
        <name>FAD</name>
        <dbReference type="ChEBI" id="CHEBI:57692"/>
    </cofactor>
</comment>
<dbReference type="EC" id="1.3.1.98" evidence="17"/>
<dbReference type="GO" id="GO:0008762">
    <property type="term" value="F:UDP-N-acetylmuramate dehydrogenase activity"/>
    <property type="evidence" value="ECO:0007669"/>
    <property type="project" value="UniProtKB-UniRule"/>
</dbReference>
<dbReference type="Gene3D" id="3.30.465.10">
    <property type="match status" value="1"/>
</dbReference>
<dbReference type="PROSITE" id="PS51387">
    <property type="entry name" value="FAD_PCMH"/>
    <property type="match status" value="1"/>
</dbReference>
<dbReference type="Pfam" id="PF01565">
    <property type="entry name" value="FAD_binding_4"/>
    <property type="match status" value="1"/>
</dbReference>
<evidence type="ECO:0000256" key="7">
    <source>
        <dbReference type="ARBA" id="ARBA00022618"/>
    </source>
</evidence>
<evidence type="ECO:0000256" key="14">
    <source>
        <dbReference type="ARBA" id="ARBA00023306"/>
    </source>
</evidence>
<comment type="function">
    <text evidence="2 17">Cell wall formation.</text>
</comment>
<keyword evidence="8 17" id="KW-0285">Flavoprotein</keyword>
<dbReference type="Gene3D" id="3.90.78.10">
    <property type="entry name" value="UDP-N-acetylenolpyruvoylglucosamine reductase, C-terminal domain"/>
    <property type="match status" value="1"/>
</dbReference>
<dbReference type="SUPFAM" id="SSF56194">
    <property type="entry name" value="Uridine diphospho-N-Acetylenolpyruvylglucosamine reductase, MurB, C-terminal domain"/>
    <property type="match status" value="1"/>
</dbReference>
<protein>
    <recommendedName>
        <fullName evidence="17">UDP-N-acetylenolpyruvoylglucosamine reductase</fullName>
        <ecNumber evidence="17">1.3.1.98</ecNumber>
    </recommendedName>
    <alternativeName>
        <fullName evidence="17">UDP-N-acetylmuramate dehydrogenase</fullName>
    </alternativeName>
</protein>
<evidence type="ECO:0000256" key="12">
    <source>
        <dbReference type="ARBA" id="ARBA00022984"/>
    </source>
</evidence>
<feature type="active site" description="Proton donor" evidence="17">
    <location>
        <position position="268"/>
    </location>
</feature>
<evidence type="ECO:0000256" key="6">
    <source>
        <dbReference type="ARBA" id="ARBA00022490"/>
    </source>
</evidence>
<keyword evidence="9 17" id="KW-0274">FAD</keyword>
<accession>A0A4P6FHE9</accession>
<evidence type="ECO:0000256" key="9">
    <source>
        <dbReference type="ARBA" id="ARBA00022827"/>
    </source>
</evidence>
<dbReference type="Gene3D" id="3.30.43.10">
    <property type="entry name" value="Uridine Diphospho-n-acetylenolpyruvylglucosamine Reductase, domain 2"/>
    <property type="match status" value="1"/>
</dbReference>
<evidence type="ECO:0000256" key="1">
    <source>
        <dbReference type="ARBA" id="ARBA00001974"/>
    </source>
</evidence>
<sequence length="390" mass="40068">MSISTAAPSLAELTTLRVGGPADAYVEATTEAELIDTLRAADDAGAPVLVVGSGSNLLVADEGFGGVVVRDARSGFALDSEDSCGGASVTAVGGQDWDDLVAAAVEHGWVGVEALSGIPGTVGAAPVQNIGAYGQEVAGALSTVRTWDRLRGRVRTFAVGELALGYRASLLKQSMRGAPTADDPQAPWYPTPRYVVLDVTFQMRLGTHSAPVGYAELAKRLGVEVGERASSAALREAVLELRAGKGMLQDGRFGSAPGADHDRWSAGSFFTNPIVHVDHADLLPPDAPRYPVRSAVPMTTTGPSLGAVDPTLVKTSAAWLIDHAGFGKGYGVAGPHSAATLSTKHTLALTNRGGASADDVVALARTVRDGVLDAYGIALEPEPVLVGVSL</sequence>
<dbReference type="KEGG" id="xya:ET471_08440"/>
<keyword evidence="6 17" id="KW-0963">Cytoplasm</keyword>
<dbReference type="Proteomes" id="UP000292118">
    <property type="component" value="Chromosome"/>
</dbReference>
<dbReference type="SUPFAM" id="SSF56176">
    <property type="entry name" value="FAD-binding/transporter-associated domain-like"/>
    <property type="match status" value="1"/>
</dbReference>
<dbReference type="InterPro" id="IPR006094">
    <property type="entry name" value="Oxid_FAD_bind_N"/>
</dbReference>
<evidence type="ECO:0000256" key="16">
    <source>
        <dbReference type="ARBA" id="ARBA00048914"/>
    </source>
</evidence>
<dbReference type="InterPro" id="IPR016169">
    <property type="entry name" value="FAD-bd_PCMH_sub2"/>
</dbReference>
<dbReference type="OrthoDB" id="9804753at2"/>
<dbReference type="GO" id="GO:0005829">
    <property type="term" value="C:cytosol"/>
    <property type="evidence" value="ECO:0007669"/>
    <property type="project" value="TreeGrafter"/>
</dbReference>
<comment type="similarity">
    <text evidence="5 17">Belongs to the MurB family.</text>
</comment>
<proteinExistence type="inferred from homology"/>
<comment type="subcellular location">
    <subcellularLocation>
        <location evidence="3 17">Cytoplasm</location>
    </subcellularLocation>
</comment>
<keyword evidence="11 17" id="KW-0133">Cell shape</keyword>
<keyword evidence="14 17" id="KW-0131">Cell cycle</keyword>
<dbReference type="InterPro" id="IPR003170">
    <property type="entry name" value="MurB"/>
</dbReference>
<evidence type="ECO:0000256" key="13">
    <source>
        <dbReference type="ARBA" id="ARBA00023002"/>
    </source>
</evidence>
<dbReference type="RefSeq" id="WP_129187571.1">
    <property type="nucleotide sequence ID" value="NZ_CP035493.1"/>
</dbReference>